<proteinExistence type="predicted"/>
<sequence>MGMVYEVLFSGLEALVLGSGHYAKLDRIVAAYGRRLLRGTACEKIAQADGNIKYRSMPNTDVFRHLGVACTSTELRIRRLKFLQRLATDPFRHHHVITAIFGTMDFDSEPTVDAEVGLSPRANSYARLYWKDLQSLAGLDSAHWIVELAGNDIMAFFTELATDFAHVDVTELRAQELSVQIPPPGFSPAPRQHHAEEPLEMDDLPHVCSIALESGIPCGQRFASLRDLRLHQYKSGLSNHNIVSDYCKAAHVNQCPWCLMVHASIVSTRKHIKRRLDADAALSPREDERLIQKAVLLVPKMTLRQELEVRELQSAVFKTFMLKEQNLLIAAVKGEVGSFVEKSKLARTSGGSMPDGELHAYAWAAVTGIATQQVSLDALKETIVAHRAAMTSPDKIADIVYIAKMKKAFNRGEFKLFPVATGAVEKKGQAPASGMARELQSLVDKLTEMTAK</sequence>
<reference evidence="1" key="1">
    <citation type="submission" date="2021-02" db="EMBL/GenBank/DDBJ databases">
        <authorList>
            <person name="Dougan E. K."/>
            <person name="Rhodes N."/>
            <person name="Thang M."/>
            <person name="Chan C."/>
        </authorList>
    </citation>
    <scope>NUCLEOTIDE SEQUENCE</scope>
</reference>
<dbReference type="Proteomes" id="UP000604046">
    <property type="component" value="Unassembled WGS sequence"/>
</dbReference>
<keyword evidence="2" id="KW-1185">Reference proteome</keyword>
<protein>
    <submittedName>
        <fullName evidence="1">Uncharacterized protein</fullName>
    </submittedName>
</protein>
<evidence type="ECO:0000313" key="2">
    <source>
        <dbReference type="Proteomes" id="UP000604046"/>
    </source>
</evidence>
<name>A0A812ST40_9DINO</name>
<dbReference type="AlphaFoldDB" id="A0A812ST40"/>
<accession>A0A812ST40</accession>
<evidence type="ECO:0000313" key="1">
    <source>
        <dbReference type="EMBL" id="CAE7493209.1"/>
    </source>
</evidence>
<comment type="caution">
    <text evidence="1">The sequence shown here is derived from an EMBL/GenBank/DDBJ whole genome shotgun (WGS) entry which is preliminary data.</text>
</comment>
<dbReference type="EMBL" id="CAJNDS010002481">
    <property type="protein sequence ID" value="CAE7493209.1"/>
    <property type="molecule type" value="Genomic_DNA"/>
</dbReference>
<organism evidence="1 2">
    <name type="scientific">Symbiodinium natans</name>
    <dbReference type="NCBI Taxonomy" id="878477"/>
    <lineage>
        <taxon>Eukaryota</taxon>
        <taxon>Sar</taxon>
        <taxon>Alveolata</taxon>
        <taxon>Dinophyceae</taxon>
        <taxon>Suessiales</taxon>
        <taxon>Symbiodiniaceae</taxon>
        <taxon>Symbiodinium</taxon>
    </lineage>
</organism>
<dbReference type="OrthoDB" id="430491at2759"/>
<gene>
    <name evidence="1" type="ORF">SNAT2548_LOCUS27634</name>
</gene>